<sequence>MEVRGDGTAWAGKGADERAASASACDGFTDDGTMIAAASEAIWDNGGACGRVYSVTCTGATNAGVSQPCRGGSVSVRIVDRCPPPYCRGTIDLSQEAFEIIADPDAGKILITYV</sequence>
<dbReference type="SUPFAM" id="SSF50685">
    <property type="entry name" value="Barwin-like endoglucanases"/>
    <property type="match status" value="1"/>
</dbReference>
<proteinExistence type="predicted"/>
<dbReference type="PROSITE" id="PS50842">
    <property type="entry name" value="EXPANSIN_EG45"/>
    <property type="match status" value="1"/>
</dbReference>
<dbReference type="EMBL" id="JANAVB010031215">
    <property type="protein sequence ID" value="KAJ6812371.1"/>
    <property type="molecule type" value="Genomic_DNA"/>
</dbReference>
<keyword evidence="2" id="KW-0964">Secreted</keyword>
<organism evidence="5 6">
    <name type="scientific">Iris pallida</name>
    <name type="common">Sweet iris</name>
    <dbReference type="NCBI Taxonomy" id="29817"/>
    <lineage>
        <taxon>Eukaryota</taxon>
        <taxon>Viridiplantae</taxon>
        <taxon>Streptophyta</taxon>
        <taxon>Embryophyta</taxon>
        <taxon>Tracheophyta</taxon>
        <taxon>Spermatophyta</taxon>
        <taxon>Magnoliopsida</taxon>
        <taxon>Liliopsida</taxon>
        <taxon>Asparagales</taxon>
        <taxon>Iridaceae</taxon>
        <taxon>Iridoideae</taxon>
        <taxon>Irideae</taxon>
        <taxon>Iris</taxon>
    </lineage>
</organism>
<evidence type="ECO:0000313" key="6">
    <source>
        <dbReference type="Proteomes" id="UP001140949"/>
    </source>
</evidence>
<dbReference type="PANTHER" id="PTHR47295:SF14">
    <property type="entry name" value="OS06G0688300 PROTEIN"/>
    <property type="match status" value="1"/>
</dbReference>
<dbReference type="Proteomes" id="UP001140949">
    <property type="component" value="Unassembled WGS sequence"/>
</dbReference>
<dbReference type="SMART" id="SM00837">
    <property type="entry name" value="DPBB_1"/>
    <property type="match status" value="1"/>
</dbReference>
<accession>A0AAX6F8N8</accession>
<keyword evidence="6" id="KW-1185">Reference proteome</keyword>
<evidence type="ECO:0000256" key="3">
    <source>
        <dbReference type="ARBA" id="ARBA00022729"/>
    </source>
</evidence>
<dbReference type="AlphaFoldDB" id="A0AAX6F8N8"/>
<evidence type="ECO:0000313" key="5">
    <source>
        <dbReference type="EMBL" id="KAJ6812371.1"/>
    </source>
</evidence>
<feature type="domain" description="Expansin-like EG45" evidence="4">
    <location>
        <begin position="6"/>
        <end position="114"/>
    </location>
</feature>
<dbReference type="GO" id="GO:0009627">
    <property type="term" value="P:systemic acquired resistance"/>
    <property type="evidence" value="ECO:0007669"/>
    <property type="project" value="InterPro"/>
</dbReference>
<reference evidence="5" key="1">
    <citation type="journal article" date="2023" name="GigaByte">
        <title>Genome assembly of the bearded iris, Iris pallida Lam.</title>
        <authorList>
            <person name="Bruccoleri R.E."/>
            <person name="Oakeley E.J."/>
            <person name="Faust A.M.E."/>
            <person name="Altorfer M."/>
            <person name="Dessus-Babus S."/>
            <person name="Burckhardt D."/>
            <person name="Oertli M."/>
            <person name="Naumann U."/>
            <person name="Petersen F."/>
            <person name="Wong J."/>
        </authorList>
    </citation>
    <scope>NUCLEOTIDE SEQUENCE</scope>
    <source>
        <strain evidence="5">GSM-AAB239-AS_SAM_17_03QT</strain>
    </source>
</reference>
<comment type="caution">
    <text evidence="5">The sequence shown here is derived from an EMBL/GenBank/DDBJ whole genome shotgun (WGS) entry which is preliminary data.</text>
</comment>
<dbReference type="Pfam" id="PF03330">
    <property type="entry name" value="DPBB_1"/>
    <property type="match status" value="1"/>
</dbReference>
<dbReference type="PANTHER" id="PTHR47295">
    <property type="entry name" value="EG45-LIKE DOMAIN CONTAINING PROTEIN 1-RELATED"/>
    <property type="match status" value="1"/>
</dbReference>
<protein>
    <submittedName>
        <fullName evidence="5">EG45-like domain containing protein</fullName>
    </submittedName>
</protein>
<evidence type="ECO:0000256" key="1">
    <source>
        <dbReference type="ARBA" id="ARBA00004613"/>
    </source>
</evidence>
<keyword evidence="3" id="KW-0732">Signal</keyword>
<dbReference type="InterPro" id="IPR036908">
    <property type="entry name" value="RlpA-like_sf"/>
</dbReference>
<dbReference type="InterPro" id="IPR007112">
    <property type="entry name" value="Expansin/allergen_DPBB_dom"/>
</dbReference>
<dbReference type="FunFam" id="2.40.40.10:FF:000005">
    <property type="entry name" value="Barwin-related endoglucanase"/>
    <property type="match status" value="1"/>
</dbReference>
<comment type="subcellular location">
    <subcellularLocation>
        <location evidence="1">Secreted</location>
    </subcellularLocation>
</comment>
<dbReference type="CDD" id="cd22269">
    <property type="entry name" value="DPBB_EG45-like"/>
    <property type="match status" value="1"/>
</dbReference>
<reference evidence="5" key="2">
    <citation type="submission" date="2023-04" db="EMBL/GenBank/DDBJ databases">
        <authorList>
            <person name="Bruccoleri R.E."/>
            <person name="Oakeley E.J."/>
            <person name="Faust A.-M."/>
            <person name="Dessus-Babus S."/>
            <person name="Altorfer M."/>
            <person name="Burckhardt D."/>
            <person name="Oertli M."/>
            <person name="Naumann U."/>
            <person name="Petersen F."/>
            <person name="Wong J."/>
        </authorList>
    </citation>
    <scope>NUCLEOTIDE SEQUENCE</scope>
    <source>
        <strain evidence="5">GSM-AAB239-AS_SAM_17_03QT</strain>
        <tissue evidence="5">Leaf</tissue>
    </source>
</reference>
<dbReference type="Gene3D" id="2.40.40.10">
    <property type="entry name" value="RlpA-like domain"/>
    <property type="match status" value="1"/>
</dbReference>
<name>A0AAX6F8N8_IRIPA</name>
<gene>
    <name evidence="5" type="ORF">M6B38_149655</name>
</gene>
<evidence type="ECO:0000256" key="2">
    <source>
        <dbReference type="ARBA" id="ARBA00022525"/>
    </source>
</evidence>
<dbReference type="InterPro" id="IPR044206">
    <property type="entry name" value="EGC1/2"/>
</dbReference>
<dbReference type="GO" id="GO:0048046">
    <property type="term" value="C:apoplast"/>
    <property type="evidence" value="ECO:0007669"/>
    <property type="project" value="InterPro"/>
</dbReference>
<dbReference type="InterPro" id="IPR009009">
    <property type="entry name" value="RlpA-like_DPBB"/>
</dbReference>
<evidence type="ECO:0000259" key="4">
    <source>
        <dbReference type="PROSITE" id="PS50842"/>
    </source>
</evidence>